<evidence type="ECO:0000313" key="6">
    <source>
        <dbReference type="Proteomes" id="UP000193404"/>
    </source>
</evidence>
<dbReference type="Gene3D" id="3.40.50.1580">
    <property type="entry name" value="Nucleoside phosphorylase domain"/>
    <property type="match status" value="1"/>
</dbReference>
<dbReference type="Pfam" id="PF01048">
    <property type="entry name" value="PNP_UDP_1"/>
    <property type="match status" value="1"/>
</dbReference>
<dbReference type="PROSITE" id="PS01232">
    <property type="entry name" value="PNP_UDP_1"/>
    <property type="match status" value="1"/>
</dbReference>
<dbReference type="GO" id="GO:0005829">
    <property type="term" value="C:cytosol"/>
    <property type="evidence" value="ECO:0007669"/>
    <property type="project" value="TreeGrafter"/>
</dbReference>
<accession>A0A1W6JYM6</accession>
<dbReference type="Proteomes" id="UP000193404">
    <property type="component" value="Chromosome"/>
</dbReference>
<feature type="domain" description="Nucleoside phosphorylase" evidence="4">
    <location>
        <begin position="40"/>
        <end position="214"/>
    </location>
</feature>
<keyword evidence="6" id="KW-1185">Reference proteome</keyword>
<dbReference type="PANTHER" id="PTHR43691:SF11">
    <property type="entry name" value="FI09636P-RELATED"/>
    <property type="match status" value="1"/>
</dbReference>
<evidence type="ECO:0000256" key="3">
    <source>
        <dbReference type="ARBA" id="ARBA00022679"/>
    </source>
</evidence>
<dbReference type="KEGG" id="aman:B6F84_04840"/>
<name>A0A1W6JYM6_9CREN</name>
<dbReference type="EMBL" id="CP020477">
    <property type="protein sequence ID" value="ARM75421.1"/>
    <property type="molecule type" value="Genomic_DNA"/>
</dbReference>
<gene>
    <name evidence="5" type="ORF">B6F84_04840</name>
</gene>
<protein>
    <recommendedName>
        <fullName evidence="4">Nucleoside phosphorylase domain-containing protein</fullName>
    </recommendedName>
</protein>
<evidence type="ECO:0000256" key="2">
    <source>
        <dbReference type="ARBA" id="ARBA00022676"/>
    </source>
</evidence>
<dbReference type="GO" id="GO:0009164">
    <property type="term" value="P:nucleoside catabolic process"/>
    <property type="evidence" value="ECO:0007669"/>
    <property type="project" value="UniProtKB-ARBA"/>
</dbReference>
<keyword evidence="3" id="KW-0808">Transferase</keyword>
<sequence>MWHKNKKIQKEKYLVKRRRYFHMLIINERLPENAIIVEEPEIADLLSHFLKIEKVINKRGYKIYISSDVLVSTHGVGGPSTALILEELIENGVRKIIRYGTAGTKNEKVKLGSYFIPTGVSRYISNSMYQRTRNDMIYSLYPDLELAFSIYEKLKENNIDVSYGEVFQSDDFYAEEEINEIVDMETGTLFLISKLKNVKSASVLIIANYRGKWINYEEIYKRDFPIILNAILT</sequence>
<dbReference type="STRING" id="282676.B6F84_04840"/>
<organism evidence="5 6">
    <name type="scientific">Acidianus manzaensis</name>
    <dbReference type="NCBI Taxonomy" id="282676"/>
    <lineage>
        <taxon>Archaea</taxon>
        <taxon>Thermoproteota</taxon>
        <taxon>Thermoprotei</taxon>
        <taxon>Sulfolobales</taxon>
        <taxon>Sulfolobaceae</taxon>
        <taxon>Acidianus</taxon>
    </lineage>
</organism>
<evidence type="ECO:0000313" key="5">
    <source>
        <dbReference type="EMBL" id="ARM75421.1"/>
    </source>
</evidence>
<dbReference type="SUPFAM" id="SSF53167">
    <property type="entry name" value="Purine and uridine phosphorylases"/>
    <property type="match status" value="1"/>
</dbReference>
<reference evidence="5 6" key="1">
    <citation type="submission" date="2017-03" db="EMBL/GenBank/DDBJ databases">
        <title>Sulfur activation and transportation mechanism of thermophilic Archaea Acidianus manzaensis YN-25.</title>
        <authorList>
            <person name="Ma Y."/>
            <person name="Yang Y."/>
            <person name="Xia J."/>
        </authorList>
    </citation>
    <scope>NUCLEOTIDE SEQUENCE [LARGE SCALE GENOMIC DNA]</scope>
    <source>
        <strain evidence="5 6">YN-25</strain>
    </source>
</reference>
<keyword evidence="2" id="KW-0328">Glycosyltransferase</keyword>
<dbReference type="GO" id="GO:0016763">
    <property type="term" value="F:pentosyltransferase activity"/>
    <property type="evidence" value="ECO:0007669"/>
    <property type="project" value="InterPro"/>
</dbReference>
<dbReference type="InterPro" id="IPR035994">
    <property type="entry name" value="Nucleoside_phosphorylase_sf"/>
</dbReference>
<dbReference type="PANTHER" id="PTHR43691">
    <property type="entry name" value="URIDINE PHOSPHORYLASE"/>
    <property type="match status" value="1"/>
</dbReference>
<dbReference type="InterPro" id="IPR000845">
    <property type="entry name" value="Nucleoside_phosphorylase_d"/>
</dbReference>
<dbReference type="AlphaFoldDB" id="A0A1W6JYM6"/>
<comment type="similarity">
    <text evidence="1">Belongs to the PNP/UDP phosphorylase family.</text>
</comment>
<dbReference type="InterPro" id="IPR018016">
    <property type="entry name" value="Nucleoside_phosphorylase_CS"/>
</dbReference>
<evidence type="ECO:0000256" key="1">
    <source>
        <dbReference type="ARBA" id="ARBA00010456"/>
    </source>
</evidence>
<proteinExistence type="inferred from homology"/>
<evidence type="ECO:0000259" key="4">
    <source>
        <dbReference type="Pfam" id="PF01048"/>
    </source>
</evidence>